<organism evidence="2 3">
    <name type="scientific">Ureibacillus xyleni</name>
    <dbReference type="NCBI Taxonomy" id="614648"/>
    <lineage>
        <taxon>Bacteria</taxon>
        <taxon>Bacillati</taxon>
        <taxon>Bacillota</taxon>
        <taxon>Bacilli</taxon>
        <taxon>Bacillales</taxon>
        <taxon>Caryophanaceae</taxon>
        <taxon>Ureibacillus</taxon>
    </lineage>
</organism>
<gene>
    <name evidence="2" type="ORF">SAMN05880501_10466</name>
</gene>
<dbReference type="AlphaFoldDB" id="A0A285SCK9"/>
<name>A0A285SCK9_9BACL</name>
<proteinExistence type="predicted"/>
<dbReference type="RefSeq" id="WP_202615639.1">
    <property type="nucleotide sequence ID" value="NZ_OBMQ01000004.1"/>
</dbReference>
<evidence type="ECO:0000313" key="3">
    <source>
        <dbReference type="Proteomes" id="UP000219636"/>
    </source>
</evidence>
<feature type="region of interest" description="Disordered" evidence="1">
    <location>
        <begin position="144"/>
        <end position="169"/>
    </location>
</feature>
<evidence type="ECO:0000313" key="2">
    <source>
        <dbReference type="EMBL" id="SOC05470.1"/>
    </source>
</evidence>
<protein>
    <recommendedName>
        <fullName evidence="4">Spore coat protein B</fullName>
    </recommendedName>
</protein>
<dbReference type="EMBL" id="OBMQ01000004">
    <property type="protein sequence ID" value="SOC05470.1"/>
    <property type="molecule type" value="Genomic_DNA"/>
</dbReference>
<accession>A0A285SCK9</accession>
<feature type="compositionally biased region" description="Acidic residues" evidence="1">
    <location>
        <begin position="144"/>
        <end position="155"/>
    </location>
</feature>
<keyword evidence="3" id="KW-1185">Reference proteome</keyword>
<evidence type="ECO:0008006" key="4">
    <source>
        <dbReference type="Google" id="ProtNLM"/>
    </source>
</evidence>
<dbReference type="Proteomes" id="UP000219636">
    <property type="component" value="Unassembled WGS sequence"/>
</dbReference>
<reference evidence="3" key="1">
    <citation type="submission" date="2017-08" db="EMBL/GenBank/DDBJ databases">
        <authorList>
            <person name="Varghese N."/>
            <person name="Submissions S."/>
        </authorList>
    </citation>
    <scope>NUCLEOTIDE SEQUENCE [LARGE SCALE GENOMIC DNA]</scope>
    <source>
        <strain evidence="3">JC22</strain>
    </source>
</reference>
<sequence length="169" mass="19091">MNKDLLESLEGQVIRVDRGGPHAAVGKLFKAGDDYFVLLTKKDGVVVYKTHHVKSITHDSKDQMAMNVMAPEGLENLFKEDDFKSVIAKLEHRWVKINPEKLEGVLDGVTDDYLTIIAKEEIIHVSMFHLRNISFGVLAATDGNEDDDDNSDDNNDDNKGNGRRRRRRS</sequence>
<evidence type="ECO:0000256" key="1">
    <source>
        <dbReference type="SAM" id="MobiDB-lite"/>
    </source>
</evidence>